<evidence type="ECO:0000313" key="3">
    <source>
        <dbReference type="Proteomes" id="UP001055153"/>
    </source>
</evidence>
<dbReference type="InterPro" id="IPR021109">
    <property type="entry name" value="Peptidase_aspartic_dom_sf"/>
</dbReference>
<keyword evidence="1" id="KW-0812">Transmembrane</keyword>
<gene>
    <name evidence="2" type="ORF">GMJLKIPL_0144</name>
</gene>
<organism evidence="2 3">
    <name type="scientific">Methylobacterium isbiliense</name>
    <dbReference type="NCBI Taxonomy" id="315478"/>
    <lineage>
        <taxon>Bacteria</taxon>
        <taxon>Pseudomonadati</taxon>
        <taxon>Pseudomonadota</taxon>
        <taxon>Alphaproteobacteria</taxon>
        <taxon>Hyphomicrobiales</taxon>
        <taxon>Methylobacteriaceae</taxon>
        <taxon>Methylobacterium</taxon>
    </lineage>
</organism>
<feature type="transmembrane region" description="Helical" evidence="1">
    <location>
        <begin position="34"/>
        <end position="51"/>
    </location>
</feature>
<name>A0ABQ4S7Z9_9HYPH</name>
<comment type="caution">
    <text evidence="2">The sequence shown here is derived from an EMBL/GenBank/DDBJ whole genome shotgun (WGS) entry which is preliminary data.</text>
</comment>
<dbReference type="CDD" id="cd05483">
    <property type="entry name" value="retropepsin_like_bacteria"/>
    <property type="match status" value="1"/>
</dbReference>
<dbReference type="Proteomes" id="UP001055153">
    <property type="component" value="Unassembled WGS sequence"/>
</dbReference>
<evidence type="ECO:0008006" key="4">
    <source>
        <dbReference type="Google" id="ProtNLM"/>
    </source>
</evidence>
<dbReference type="Pfam" id="PF13650">
    <property type="entry name" value="Asp_protease_2"/>
    <property type="match status" value="1"/>
</dbReference>
<proteinExistence type="predicted"/>
<sequence length="233" mass="23729">MPGALGTALLLLALAYGVGSLAQGEIAGWTPQEVATALAVGAALLLVVNGIARRFRFGAGEGLAALAVWLTLGAAGATLYAWRDHAHDLALRMIGEYAAGEPVTNAAGEVVIARRADGGFSVKARVNGQEQSFAFDTGASTVVLTAESAAALGLQPGPQAFAVPVQTANGRTLAAPVLLDTVSVGPIRERRVSALVTRPGSLSVNLLGMSFLERLSSYEVRGGRLILRGAGSG</sequence>
<dbReference type="InterPro" id="IPR001969">
    <property type="entry name" value="Aspartic_peptidase_AS"/>
</dbReference>
<evidence type="ECO:0000256" key="1">
    <source>
        <dbReference type="SAM" id="Phobius"/>
    </source>
</evidence>
<dbReference type="InterPro" id="IPR034122">
    <property type="entry name" value="Retropepsin-like_bacterial"/>
</dbReference>
<dbReference type="RefSeq" id="WP_238233195.1">
    <property type="nucleotide sequence ID" value="NZ_BPQQ01000002.1"/>
</dbReference>
<dbReference type="EMBL" id="BPQQ01000002">
    <property type="protein sequence ID" value="GJD98237.1"/>
    <property type="molecule type" value="Genomic_DNA"/>
</dbReference>
<dbReference type="PROSITE" id="PS00141">
    <property type="entry name" value="ASP_PROTEASE"/>
    <property type="match status" value="1"/>
</dbReference>
<reference evidence="2" key="2">
    <citation type="submission" date="2021-08" db="EMBL/GenBank/DDBJ databases">
        <authorList>
            <person name="Tani A."/>
            <person name="Ola A."/>
            <person name="Ogura Y."/>
            <person name="Katsura K."/>
            <person name="Hayashi T."/>
        </authorList>
    </citation>
    <scope>NUCLEOTIDE SEQUENCE</scope>
    <source>
        <strain evidence="2">DSM 17168</strain>
    </source>
</reference>
<protein>
    <recommendedName>
        <fullName evidence="4">Histidine kinase</fullName>
    </recommendedName>
</protein>
<dbReference type="InterPro" id="IPR011969">
    <property type="entry name" value="Clan_AA_Asp_peptidase_C"/>
</dbReference>
<dbReference type="Gene3D" id="2.40.70.10">
    <property type="entry name" value="Acid Proteases"/>
    <property type="match status" value="1"/>
</dbReference>
<dbReference type="SUPFAM" id="SSF50630">
    <property type="entry name" value="Acid proteases"/>
    <property type="match status" value="1"/>
</dbReference>
<keyword evidence="1" id="KW-0472">Membrane</keyword>
<dbReference type="NCBIfam" id="TIGR02281">
    <property type="entry name" value="clan_AA_DTGA"/>
    <property type="match status" value="1"/>
</dbReference>
<reference evidence="2" key="1">
    <citation type="journal article" date="2021" name="Front. Microbiol.">
        <title>Comprehensive Comparative Genomics and Phenotyping of Methylobacterium Species.</title>
        <authorList>
            <person name="Alessa O."/>
            <person name="Ogura Y."/>
            <person name="Fujitani Y."/>
            <person name="Takami H."/>
            <person name="Hayashi T."/>
            <person name="Sahin N."/>
            <person name="Tani A."/>
        </authorList>
    </citation>
    <scope>NUCLEOTIDE SEQUENCE</scope>
    <source>
        <strain evidence="2">DSM 17168</strain>
    </source>
</reference>
<keyword evidence="1" id="KW-1133">Transmembrane helix</keyword>
<accession>A0ABQ4S7Z9</accession>
<evidence type="ECO:0000313" key="2">
    <source>
        <dbReference type="EMBL" id="GJD98237.1"/>
    </source>
</evidence>
<feature type="transmembrane region" description="Helical" evidence="1">
    <location>
        <begin position="63"/>
        <end position="82"/>
    </location>
</feature>
<keyword evidence="3" id="KW-1185">Reference proteome</keyword>